<keyword evidence="2" id="KW-0479">Metal-binding</keyword>
<sequence>MIERRPFEKLGKSNHGWLNANFHFSFAEYRNPERIHWGALRVWNNDRIAPQSGFPPHPHRDMEIVTYVIKGAITHQDHLGNQGRTEAGQIQVMSAGNGIQHAEYNMEQDETELFQIWIMPNKQGVPARWETVQFPAEARDGKLVPLASGRGHSGAIPLYADGALYAGTLKAGQTIRQKLDGKPAYLVPAKGKIELVGADGKTVTLDTRDGAAVVDEAEIELKASEDAEIVLVETDKLN</sequence>
<dbReference type="PIRSF" id="PIRSF006232">
    <property type="entry name" value="Pirin"/>
    <property type="match status" value="1"/>
</dbReference>
<evidence type="ECO:0000256" key="2">
    <source>
        <dbReference type="PIRSR" id="PIRSR006232-1"/>
    </source>
</evidence>
<feature type="domain" description="Pirin N-terminal" evidence="4">
    <location>
        <begin position="9"/>
        <end position="118"/>
    </location>
</feature>
<dbReference type="PANTHER" id="PTHR43212:SF3">
    <property type="entry name" value="QUERCETIN 2,3-DIOXYGENASE"/>
    <property type="match status" value="1"/>
</dbReference>
<dbReference type="Gene3D" id="2.60.120.10">
    <property type="entry name" value="Jelly Rolls"/>
    <property type="match status" value="2"/>
</dbReference>
<proteinExistence type="inferred from homology"/>
<dbReference type="CDD" id="cd02910">
    <property type="entry name" value="cupin_Yhhw_N"/>
    <property type="match status" value="1"/>
</dbReference>
<protein>
    <recommendedName>
        <fullName evidence="8">Pirin N-terminal domain-containing protein</fullName>
    </recommendedName>
</protein>
<dbReference type="EMBL" id="FUWJ01000002">
    <property type="protein sequence ID" value="SJZ89739.1"/>
    <property type="molecule type" value="Genomic_DNA"/>
</dbReference>
<feature type="binding site" evidence="2">
    <location>
        <position position="57"/>
    </location>
    <ligand>
        <name>Fe cation</name>
        <dbReference type="ChEBI" id="CHEBI:24875"/>
    </ligand>
</feature>
<evidence type="ECO:0000256" key="3">
    <source>
        <dbReference type="RuleBase" id="RU003457"/>
    </source>
</evidence>
<dbReference type="Pfam" id="PF17954">
    <property type="entry name" value="Pirin_C_2"/>
    <property type="match status" value="1"/>
</dbReference>
<dbReference type="PANTHER" id="PTHR43212">
    <property type="entry name" value="QUERCETIN 2,3-DIOXYGENASE"/>
    <property type="match status" value="1"/>
</dbReference>
<evidence type="ECO:0000256" key="1">
    <source>
        <dbReference type="ARBA" id="ARBA00008416"/>
    </source>
</evidence>
<feature type="binding site" evidence="2">
    <location>
        <position position="103"/>
    </location>
    <ligand>
        <name>Fe cation</name>
        <dbReference type="ChEBI" id="CHEBI:24875"/>
    </ligand>
</feature>
<keyword evidence="2" id="KW-0408">Iron</keyword>
<evidence type="ECO:0000313" key="6">
    <source>
        <dbReference type="EMBL" id="SJZ89739.1"/>
    </source>
</evidence>
<evidence type="ECO:0008006" key="8">
    <source>
        <dbReference type="Google" id="ProtNLM"/>
    </source>
</evidence>
<evidence type="ECO:0000313" key="7">
    <source>
        <dbReference type="Proteomes" id="UP000190092"/>
    </source>
</evidence>
<dbReference type="RefSeq" id="WP_085934410.1">
    <property type="nucleotide sequence ID" value="NZ_FUWJ01000002.1"/>
</dbReference>
<dbReference type="GO" id="GO:0046872">
    <property type="term" value="F:metal ion binding"/>
    <property type="evidence" value="ECO:0007669"/>
    <property type="project" value="UniProtKB-KW"/>
</dbReference>
<dbReference type="Proteomes" id="UP000190092">
    <property type="component" value="Unassembled WGS sequence"/>
</dbReference>
<evidence type="ECO:0000259" key="4">
    <source>
        <dbReference type="Pfam" id="PF02678"/>
    </source>
</evidence>
<keyword evidence="7" id="KW-1185">Reference proteome</keyword>
<comment type="cofactor">
    <cofactor evidence="2">
        <name>Fe cation</name>
        <dbReference type="ChEBI" id="CHEBI:24875"/>
    </cofactor>
    <text evidence="2">Binds 1 Fe cation per subunit.</text>
</comment>
<feature type="binding site" evidence="2">
    <location>
        <position position="101"/>
    </location>
    <ligand>
        <name>Fe cation</name>
        <dbReference type="ChEBI" id="CHEBI:24875"/>
    </ligand>
</feature>
<dbReference type="InterPro" id="IPR012093">
    <property type="entry name" value="Pirin"/>
</dbReference>
<gene>
    <name evidence="6" type="ORF">SAMN02745126_02763</name>
</gene>
<dbReference type="Pfam" id="PF02678">
    <property type="entry name" value="Pirin"/>
    <property type="match status" value="1"/>
</dbReference>
<dbReference type="OrthoDB" id="9780903at2"/>
<evidence type="ECO:0000259" key="5">
    <source>
        <dbReference type="Pfam" id="PF17954"/>
    </source>
</evidence>
<dbReference type="InterPro" id="IPR011051">
    <property type="entry name" value="RmlC_Cupin_sf"/>
</dbReference>
<dbReference type="InterPro" id="IPR041602">
    <property type="entry name" value="Quercetinase_C"/>
</dbReference>
<dbReference type="STRING" id="225324.SAMN02745126_02763"/>
<dbReference type="AlphaFoldDB" id="A0A1T4PE19"/>
<accession>A0A1T4PE19</accession>
<dbReference type="InterPro" id="IPR003829">
    <property type="entry name" value="Pirin_N_dom"/>
</dbReference>
<reference evidence="7" key="1">
    <citation type="submission" date="2017-02" db="EMBL/GenBank/DDBJ databases">
        <authorList>
            <person name="Varghese N."/>
            <person name="Submissions S."/>
        </authorList>
    </citation>
    <scope>NUCLEOTIDE SEQUENCE [LARGE SCALE GENOMIC DNA]</scope>
    <source>
        <strain evidence="7">ATCC 27094</strain>
    </source>
</reference>
<dbReference type="SUPFAM" id="SSF51182">
    <property type="entry name" value="RmlC-like cupins"/>
    <property type="match status" value="1"/>
</dbReference>
<organism evidence="6 7">
    <name type="scientific">Enhydrobacter aerosaccus</name>
    <dbReference type="NCBI Taxonomy" id="225324"/>
    <lineage>
        <taxon>Bacteria</taxon>
        <taxon>Pseudomonadati</taxon>
        <taxon>Pseudomonadota</taxon>
        <taxon>Alphaproteobacteria</taxon>
        <taxon>Hyphomicrobiales</taxon>
        <taxon>Enhydrobacter</taxon>
    </lineage>
</organism>
<comment type="similarity">
    <text evidence="1 3">Belongs to the pirin family.</text>
</comment>
<feature type="binding site" evidence="2">
    <location>
        <position position="59"/>
    </location>
    <ligand>
        <name>Fe cation</name>
        <dbReference type="ChEBI" id="CHEBI:24875"/>
    </ligand>
</feature>
<name>A0A1T4PE19_9HYPH</name>
<dbReference type="InterPro" id="IPR014710">
    <property type="entry name" value="RmlC-like_jellyroll"/>
</dbReference>
<feature type="domain" description="Quercetin 2,3-dioxygenase C-terminal cupin" evidence="5">
    <location>
        <begin position="146"/>
        <end position="233"/>
    </location>
</feature>